<protein>
    <submittedName>
        <fullName evidence="1">Uncharacterized protein</fullName>
    </submittedName>
</protein>
<evidence type="ECO:0000313" key="2">
    <source>
        <dbReference type="Proteomes" id="UP000316256"/>
    </source>
</evidence>
<gene>
    <name evidence="1" type="ORF">FK531_21045</name>
</gene>
<comment type="caution">
    <text evidence="1">The sequence shown here is derived from an EMBL/GenBank/DDBJ whole genome shotgun (WGS) entry which is preliminary data.</text>
</comment>
<sequence length="152" mass="15759">MTVPAYGDMFPKLLLVDPSRTAEPRLLRALHLAGIATAPVGGDITGLKLFGACVVADPAEEWDQLRPWVRAVLAFGADAWNSTLAVLSVDGPRFAPGASVTSTGDRTITVLGCTDLRDDAPTDSMLADALSSAQDAAGLSWGCGGSSAARFR</sequence>
<dbReference type="EMBL" id="VIGH01000011">
    <property type="protein sequence ID" value="TQF65587.1"/>
    <property type="molecule type" value="Genomic_DNA"/>
</dbReference>
<proteinExistence type="predicted"/>
<reference evidence="1 2" key="1">
    <citation type="submission" date="2019-06" db="EMBL/GenBank/DDBJ databases">
        <title>Rhodococcus spaelei sp. nov., isolated from a cave.</title>
        <authorList>
            <person name="Lee S.D."/>
        </authorList>
    </citation>
    <scope>NUCLEOTIDE SEQUENCE [LARGE SCALE GENOMIC DNA]</scope>
    <source>
        <strain evidence="1 2">C9-5</strain>
    </source>
</reference>
<dbReference type="Proteomes" id="UP000316256">
    <property type="component" value="Unassembled WGS sequence"/>
</dbReference>
<accession>A0A541AZT7</accession>
<organism evidence="1 2">
    <name type="scientific">Rhodococcus spelaei</name>
    <dbReference type="NCBI Taxonomy" id="2546320"/>
    <lineage>
        <taxon>Bacteria</taxon>
        <taxon>Bacillati</taxon>
        <taxon>Actinomycetota</taxon>
        <taxon>Actinomycetes</taxon>
        <taxon>Mycobacteriales</taxon>
        <taxon>Nocardiaceae</taxon>
        <taxon>Rhodococcus</taxon>
    </lineage>
</organism>
<keyword evidence="2" id="KW-1185">Reference proteome</keyword>
<dbReference type="AlphaFoldDB" id="A0A541AZT7"/>
<name>A0A541AZT7_9NOCA</name>
<dbReference type="OrthoDB" id="4467831at2"/>
<evidence type="ECO:0000313" key="1">
    <source>
        <dbReference type="EMBL" id="TQF65587.1"/>
    </source>
</evidence>
<dbReference type="RefSeq" id="WP_142102958.1">
    <property type="nucleotide sequence ID" value="NZ_VIGH01000011.1"/>
</dbReference>